<keyword evidence="6" id="KW-0444">Lipid biosynthesis</keyword>
<dbReference type="Pfam" id="PF01066">
    <property type="entry name" value="CDP-OH_P_transf"/>
    <property type="match status" value="1"/>
</dbReference>
<feature type="transmembrane region" description="Helical" evidence="17">
    <location>
        <begin position="138"/>
        <end position="160"/>
    </location>
</feature>
<keyword evidence="11 17" id="KW-0472">Membrane</keyword>
<dbReference type="PIRSF" id="PIRSF000847">
    <property type="entry name" value="Phos_ph_gly_syn"/>
    <property type="match status" value="1"/>
</dbReference>
<dbReference type="Gene3D" id="1.20.120.1760">
    <property type="match status" value="1"/>
</dbReference>
<keyword evidence="7 16" id="KW-0808">Transferase</keyword>
<sequence length="191" mass="21217">MSSEGSSTGIGNLPNTLTTIRLFLSFVFFALIWLDQWLLALIVFVVAAITDWLDGYYARRLGLTSPLGRVYDPLVDKVLISGSFIFLLPIPGAGLNAWMVTIIVAREFIVTGLRGFLEQKGVAFGADRFGKIKMVLQCVAIPWMLFVLIFVSAEIQSTFLFVVRDLLNWGTVIVTALSGFNYIRKALAHLH</sequence>
<keyword evidence="8 17" id="KW-0812">Transmembrane</keyword>
<feature type="transmembrane region" description="Helical" evidence="17">
    <location>
        <begin position="166"/>
        <end position="183"/>
    </location>
</feature>
<keyword evidence="9 17" id="KW-1133">Transmembrane helix</keyword>
<name>A0A518AXU3_9BACT</name>
<dbReference type="InterPro" id="IPR048254">
    <property type="entry name" value="CDP_ALCOHOL_P_TRANSF_CS"/>
</dbReference>
<dbReference type="NCBIfam" id="TIGR00560">
    <property type="entry name" value="pgsA"/>
    <property type="match status" value="1"/>
</dbReference>
<evidence type="ECO:0000256" key="1">
    <source>
        <dbReference type="ARBA" id="ARBA00004141"/>
    </source>
</evidence>
<evidence type="ECO:0000256" key="8">
    <source>
        <dbReference type="ARBA" id="ARBA00022692"/>
    </source>
</evidence>
<dbReference type="KEGG" id="knv:Pan216_03780"/>
<gene>
    <name evidence="18" type="primary">pgsA</name>
    <name evidence="18" type="ORF">Pan216_03780</name>
</gene>
<reference evidence="18 19" key="1">
    <citation type="submission" date="2019-02" db="EMBL/GenBank/DDBJ databases">
        <title>Deep-cultivation of Planctomycetes and their phenomic and genomic characterization uncovers novel biology.</title>
        <authorList>
            <person name="Wiegand S."/>
            <person name="Jogler M."/>
            <person name="Boedeker C."/>
            <person name="Pinto D."/>
            <person name="Vollmers J."/>
            <person name="Rivas-Marin E."/>
            <person name="Kohn T."/>
            <person name="Peeters S.H."/>
            <person name="Heuer A."/>
            <person name="Rast P."/>
            <person name="Oberbeckmann S."/>
            <person name="Bunk B."/>
            <person name="Jeske O."/>
            <person name="Meyerdierks A."/>
            <person name="Storesund J.E."/>
            <person name="Kallscheuer N."/>
            <person name="Luecker S."/>
            <person name="Lage O.M."/>
            <person name="Pohl T."/>
            <person name="Merkel B.J."/>
            <person name="Hornburger P."/>
            <person name="Mueller R.-W."/>
            <person name="Bruemmer F."/>
            <person name="Labrenz M."/>
            <person name="Spormann A.M."/>
            <person name="Op den Camp H."/>
            <person name="Overmann J."/>
            <person name="Amann R."/>
            <person name="Jetten M.S.M."/>
            <person name="Mascher T."/>
            <person name="Medema M.H."/>
            <person name="Devos D.P."/>
            <person name="Kaster A.-K."/>
            <person name="Ovreas L."/>
            <person name="Rohde M."/>
            <person name="Galperin M.Y."/>
            <person name="Jogler C."/>
        </authorList>
    </citation>
    <scope>NUCLEOTIDE SEQUENCE [LARGE SCALE GENOMIC DNA]</scope>
    <source>
        <strain evidence="18 19">Pan216</strain>
    </source>
</reference>
<comment type="catalytic activity">
    <reaction evidence="14">
        <text>a CDP-1,2-diacyl-sn-glycerol + sn-glycerol 3-phosphate = a 1,2-diacyl-sn-glycero-3-phospho-(1'-sn-glycero-3'-phosphate) + CMP + H(+)</text>
        <dbReference type="Rhea" id="RHEA:12593"/>
        <dbReference type="ChEBI" id="CHEBI:15378"/>
        <dbReference type="ChEBI" id="CHEBI:57597"/>
        <dbReference type="ChEBI" id="CHEBI:58332"/>
        <dbReference type="ChEBI" id="CHEBI:60110"/>
        <dbReference type="ChEBI" id="CHEBI:60377"/>
        <dbReference type="EC" id="2.7.8.5"/>
    </reaction>
</comment>
<dbReference type="GO" id="GO:0016020">
    <property type="term" value="C:membrane"/>
    <property type="evidence" value="ECO:0007669"/>
    <property type="project" value="UniProtKB-SubCell"/>
</dbReference>
<evidence type="ECO:0000256" key="12">
    <source>
        <dbReference type="ARBA" id="ARBA00023209"/>
    </source>
</evidence>
<dbReference type="InterPro" id="IPR043130">
    <property type="entry name" value="CDP-OH_PTrfase_TM_dom"/>
</dbReference>
<dbReference type="InterPro" id="IPR004570">
    <property type="entry name" value="Phosphatidylglycerol_P_synth"/>
</dbReference>
<dbReference type="GO" id="GO:0046474">
    <property type="term" value="P:glycerophospholipid biosynthetic process"/>
    <property type="evidence" value="ECO:0007669"/>
    <property type="project" value="TreeGrafter"/>
</dbReference>
<keyword evidence="19" id="KW-1185">Reference proteome</keyword>
<evidence type="ECO:0000256" key="9">
    <source>
        <dbReference type="ARBA" id="ARBA00022989"/>
    </source>
</evidence>
<proteinExistence type="inferred from homology"/>
<feature type="transmembrane region" description="Helical" evidence="17">
    <location>
        <begin position="74"/>
        <end position="91"/>
    </location>
</feature>
<dbReference type="EMBL" id="CP036279">
    <property type="protein sequence ID" value="QDU59549.1"/>
    <property type="molecule type" value="Genomic_DNA"/>
</dbReference>
<dbReference type="Proteomes" id="UP000317093">
    <property type="component" value="Chromosome"/>
</dbReference>
<dbReference type="OrthoDB" id="9796672at2"/>
<dbReference type="AlphaFoldDB" id="A0A518AXU3"/>
<dbReference type="GO" id="GO:0008444">
    <property type="term" value="F:CDP-diacylglycerol-glycerol-3-phosphate 3-phosphatidyltransferase activity"/>
    <property type="evidence" value="ECO:0007669"/>
    <property type="project" value="UniProtKB-UniRule"/>
</dbReference>
<protein>
    <recommendedName>
        <fullName evidence="5 15">CDP-diacylglycerol--glycerol-3-phosphate 3-phosphatidyltransferase</fullName>
        <ecNumber evidence="4 15">2.7.8.5</ecNumber>
    </recommendedName>
</protein>
<evidence type="ECO:0000313" key="19">
    <source>
        <dbReference type="Proteomes" id="UP000317093"/>
    </source>
</evidence>
<evidence type="ECO:0000256" key="2">
    <source>
        <dbReference type="ARBA" id="ARBA00005042"/>
    </source>
</evidence>
<evidence type="ECO:0000256" key="6">
    <source>
        <dbReference type="ARBA" id="ARBA00022516"/>
    </source>
</evidence>
<organism evidence="18 19">
    <name type="scientific">Kolteria novifilia</name>
    <dbReference type="NCBI Taxonomy" id="2527975"/>
    <lineage>
        <taxon>Bacteria</taxon>
        <taxon>Pseudomonadati</taxon>
        <taxon>Planctomycetota</taxon>
        <taxon>Planctomycetia</taxon>
        <taxon>Kolteriales</taxon>
        <taxon>Kolteriaceae</taxon>
        <taxon>Kolteria</taxon>
    </lineage>
</organism>
<evidence type="ECO:0000313" key="18">
    <source>
        <dbReference type="EMBL" id="QDU59549.1"/>
    </source>
</evidence>
<evidence type="ECO:0000256" key="16">
    <source>
        <dbReference type="RuleBase" id="RU003750"/>
    </source>
</evidence>
<dbReference type="PROSITE" id="PS00379">
    <property type="entry name" value="CDP_ALCOHOL_P_TRANSF"/>
    <property type="match status" value="1"/>
</dbReference>
<dbReference type="EC" id="2.7.8.5" evidence="4 15"/>
<dbReference type="PANTHER" id="PTHR14269:SF62">
    <property type="entry name" value="CDP-DIACYLGLYCEROL--GLYCEROL-3-PHOSPHATE 3-PHOSPHATIDYLTRANSFERASE 1, CHLOROPLASTIC"/>
    <property type="match status" value="1"/>
</dbReference>
<evidence type="ECO:0000256" key="10">
    <source>
        <dbReference type="ARBA" id="ARBA00023098"/>
    </source>
</evidence>
<evidence type="ECO:0000256" key="14">
    <source>
        <dbReference type="ARBA" id="ARBA00048586"/>
    </source>
</evidence>
<dbReference type="PANTHER" id="PTHR14269">
    <property type="entry name" value="CDP-DIACYLGLYCEROL--GLYCEROL-3-PHOSPHATE 3-PHOSPHATIDYLTRANSFERASE-RELATED"/>
    <property type="match status" value="1"/>
</dbReference>
<comment type="similarity">
    <text evidence="3 16">Belongs to the CDP-alcohol phosphatidyltransferase class-I family.</text>
</comment>
<evidence type="ECO:0000256" key="3">
    <source>
        <dbReference type="ARBA" id="ARBA00010441"/>
    </source>
</evidence>
<evidence type="ECO:0000256" key="11">
    <source>
        <dbReference type="ARBA" id="ARBA00023136"/>
    </source>
</evidence>
<comment type="pathway">
    <text evidence="2">Phospholipid metabolism; phosphatidylglycerol biosynthesis; phosphatidylglycerol from CDP-diacylglycerol: step 1/2.</text>
</comment>
<evidence type="ECO:0000256" key="15">
    <source>
        <dbReference type="NCBIfam" id="TIGR00560"/>
    </source>
</evidence>
<dbReference type="InterPro" id="IPR000462">
    <property type="entry name" value="CDP-OH_P_trans"/>
</dbReference>
<dbReference type="RefSeq" id="WP_145253997.1">
    <property type="nucleotide sequence ID" value="NZ_CP036279.1"/>
</dbReference>
<evidence type="ECO:0000256" key="7">
    <source>
        <dbReference type="ARBA" id="ARBA00022679"/>
    </source>
</evidence>
<feature type="transmembrane region" description="Helical" evidence="17">
    <location>
        <begin position="20"/>
        <end position="53"/>
    </location>
</feature>
<keyword evidence="13" id="KW-1208">Phospholipid metabolism</keyword>
<evidence type="ECO:0000256" key="5">
    <source>
        <dbReference type="ARBA" id="ARBA00014944"/>
    </source>
</evidence>
<evidence type="ECO:0000256" key="17">
    <source>
        <dbReference type="SAM" id="Phobius"/>
    </source>
</evidence>
<evidence type="ECO:0000256" key="13">
    <source>
        <dbReference type="ARBA" id="ARBA00023264"/>
    </source>
</evidence>
<keyword evidence="12" id="KW-0594">Phospholipid biosynthesis</keyword>
<accession>A0A518AXU3</accession>
<evidence type="ECO:0000256" key="4">
    <source>
        <dbReference type="ARBA" id="ARBA00013170"/>
    </source>
</evidence>
<comment type="subcellular location">
    <subcellularLocation>
        <location evidence="1">Membrane</location>
        <topology evidence="1">Multi-pass membrane protein</topology>
    </subcellularLocation>
</comment>
<keyword evidence="10" id="KW-0443">Lipid metabolism</keyword>
<dbReference type="InterPro" id="IPR050324">
    <property type="entry name" value="CDP-alcohol_PTase-I"/>
</dbReference>